<dbReference type="RefSeq" id="WP_011988478.1">
    <property type="nucleotide sequence ID" value="NC_009705.1"/>
</dbReference>
<dbReference type="HOGENOM" id="CLU_1022891_0_0_6"/>
<keyword evidence="1" id="KW-0614">Plasmid</keyword>
<reference evidence="1 2" key="1">
    <citation type="journal article" date="2007" name="PLoS Genet.">
        <title>The complete genome sequence of Yersinia pseudotuberculosis IP31758, the causative agent of Far East scarlet-like fever.</title>
        <authorList>
            <person name="Eppinger M."/>
            <person name="Rosovitz M.J."/>
            <person name="Fricke W.F."/>
            <person name="Rasko D.A."/>
            <person name="Kokorina G."/>
            <person name="Fayolle C."/>
            <person name="Lindler L.E."/>
            <person name="Carniel E."/>
            <person name="Ravel J."/>
        </authorList>
    </citation>
    <scope>NUCLEOTIDE SEQUENCE [LARGE SCALE GENOMIC DNA]</scope>
    <source>
        <strain evidence="1 2">IP 31758</strain>
        <plasmid evidence="2">Plasmid plasmid_153kb</plasmid>
    </source>
</reference>
<organism evidence="1 2">
    <name type="scientific">Yersinia pseudotuberculosis serotype O:1b (strain IP 31758)</name>
    <dbReference type="NCBI Taxonomy" id="349747"/>
    <lineage>
        <taxon>Bacteria</taxon>
        <taxon>Pseudomonadati</taxon>
        <taxon>Pseudomonadota</taxon>
        <taxon>Gammaproteobacteria</taxon>
        <taxon>Enterobacterales</taxon>
        <taxon>Yersiniaceae</taxon>
        <taxon>Yersinia</taxon>
    </lineage>
</organism>
<name>A0A0U1QTC5_YERP3</name>
<dbReference type="KEGG" id="ypi:YpsIP31758_B0101"/>
<sequence>MGRIVQLTKNKIAHFSQHYCGIDIDTVPDVSIAIKDIHELIRLSSKPVPVISLHRVINNERKKYSDKLFSCEEIALGLLYVKSRFYIYRSVLYISGESLDSSVNDSFSIVSCPSILAYFAVLVSTLSRQEFEIKRTEMNAIDIGVRYLEDIKGLTILSDCVIRWLVENPTAKQKDIRLHFNINSRRFAKLVAHIANLANQSSDKLLSQTFMAKKVGLIKNTTHHFELLPSNLEKIEKYSSRLNEMKANTLNRVVGDFFYIVEKQQRLIKKNR</sequence>
<evidence type="ECO:0000313" key="1">
    <source>
        <dbReference type="EMBL" id="ABS45634.1"/>
    </source>
</evidence>
<dbReference type="Proteomes" id="UP000002412">
    <property type="component" value="Plasmid p_153kb"/>
</dbReference>
<dbReference type="EMBL" id="CP000719">
    <property type="protein sequence ID" value="ABS45634.1"/>
    <property type="molecule type" value="Genomic_DNA"/>
</dbReference>
<dbReference type="AlphaFoldDB" id="A0A0U1QTC5"/>
<evidence type="ECO:0000313" key="2">
    <source>
        <dbReference type="Proteomes" id="UP000002412"/>
    </source>
</evidence>
<geneLocation type="plasmid" evidence="2">
    <name>plasmid_153kb</name>
</geneLocation>
<gene>
    <name evidence="1" type="ordered locus">YpsIP31758_B0101</name>
</gene>
<accession>A0A0U1QTC5</accession>
<protein>
    <submittedName>
        <fullName evidence="1">Uncharacterized protein</fullName>
    </submittedName>
</protein>
<proteinExistence type="predicted"/>